<name>A0A8S5RM51_9VIRU</name>
<proteinExistence type="predicted"/>
<accession>A0A8S5RM51</accession>
<feature type="region of interest" description="Disordered" evidence="1">
    <location>
        <begin position="133"/>
        <end position="152"/>
    </location>
</feature>
<evidence type="ECO:0000256" key="1">
    <source>
        <dbReference type="SAM" id="MobiDB-lite"/>
    </source>
</evidence>
<dbReference type="EMBL" id="BK059118">
    <property type="protein sequence ID" value="DAE32185.1"/>
    <property type="molecule type" value="Genomic_DNA"/>
</dbReference>
<sequence length="241" mass="25903">MCKNEQTIHYCTILSAGQWDFLLDGRAAIDRQKCLHRLMTVAVRTKTAIRIKGVEIELEVGQAAASDVELAEYMGCNRKTIGKLIDSFNRLGMLTTRTNNRTSIHTLHFLTGWYVDGVLLTNPHYVKPAAVSKGQAGGVRTPYSNDTPLEDKPCTVPDGCQCPRLDADSTAGGAAALSSSLCSPVVSYSSEDREDAEEKADSSNAVDNGNGQHGNKPVESPKEAQDGTIGGVNGPDMGRVY</sequence>
<reference evidence="2" key="1">
    <citation type="journal article" date="2021" name="Proc. Natl. Acad. Sci. U.S.A.">
        <title>A Catalog of Tens of Thousands of Viruses from Human Metagenomes Reveals Hidden Associations with Chronic Diseases.</title>
        <authorList>
            <person name="Tisza M.J."/>
            <person name="Buck C.B."/>
        </authorList>
    </citation>
    <scope>NUCLEOTIDE SEQUENCE</scope>
    <source>
        <strain evidence="2">CtLpa4</strain>
    </source>
</reference>
<protein>
    <submittedName>
        <fullName evidence="2">Fatty acid metabolism regulator protein</fullName>
    </submittedName>
</protein>
<feature type="region of interest" description="Disordered" evidence="1">
    <location>
        <begin position="188"/>
        <end position="241"/>
    </location>
</feature>
<evidence type="ECO:0000313" key="2">
    <source>
        <dbReference type="EMBL" id="DAE32185.1"/>
    </source>
</evidence>
<organism evidence="2">
    <name type="scientific">virus sp. ctLpa4</name>
    <dbReference type="NCBI Taxonomy" id="2825814"/>
    <lineage>
        <taxon>Viruses</taxon>
    </lineage>
</organism>